<proteinExistence type="predicted"/>
<name>A0ABT0TRD6_9FLAO</name>
<evidence type="ECO:0000313" key="1">
    <source>
        <dbReference type="EMBL" id="MCL9810066.1"/>
    </source>
</evidence>
<comment type="caution">
    <text evidence="1">The sequence shown here is derived from an EMBL/GenBank/DDBJ whole genome shotgun (WGS) entry which is preliminary data.</text>
</comment>
<dbReference type="RefSeq" id="WP_250593455.1">
    <property type="nucleotide sequence ID" value="NZ_JAMLJM010000012.1"/>
</dbReference>
<gene>
    <name evidence="1" type="ORF">NAT50_11940</name>
</gene>
<dbReference type="Proteomes" id="UP001317191">
    <property type="component" value="Unassembled WGS sequence"/>
</dbReference>
<evidence type="ECO:0008006" key="3">
    <source>
        <dbReference type="Google" id="ProtNLM"/>
    </source>
</evidence>
<organism evidence="1 2">
    <name type="scientific">Flavobacterium luminosum</name>
    <dbReference type="NCBI Taxonomy" id="2949086"/>
    <lineage>
        <taxon>Bacteria</taxon>
        <taxon>Pseudomonadati</taxon>
        <taxon>Bacteroidota</taxon>
        <taxon>Flavobacteriia</taxon>
        <taxon>Flavobacteriales</taxon>
        <taxon>Flavobacteriaceae</taxon>
        <taxon>Flavobacterium</taxon>
    </lineage>
</organism>
<evidence type="ECO:0000313" key="2">
    <source>
        <dbReference type="Proteomes" id="UP001317191"/>
    </source>
</evidence>
<sequence>MKQAEHSKIINRIAKEKFKPFGITQKGQSRIWLDDRGWYTTIIEFQPYRGEKGTTLNVGVNFHWYEHDYFSFDIGSRQDVDFVNFDEDNIESFKKNIEEFCDLCLKIVLENRTKFKSIYSAKEHILNHNFTSDGFWGNYSKGIICGLTGNLYEMNKYFDKLLNGNHPVKWVEELKLFTNYLKSKSVTQETFTNEIVKVIIKTRKSKKLSEIEILLNE</sequence>
<keyword evidence="2" id="KW-1185">Reference proteome</keyword>
<protein>
    <recommendedName>
        <fullName evidence="3">DUF4304 domain-containing protein</fullName>
    </recommendedName>
</protein>
<accession>A0ABT0TRD6</accession>
<dbReference type="EMBL" id="JAMLJM010000012">
    <property type="protein sequence ID" value="MCL9810066.1"/>
    <property type="molecule type" value="Genomic_DNA"/>
</dbReference>
<reference evidence="1 2" key="1">
    <citation type="submission" date="2022-05" db="EMBL/GenBank/DDBJ databases">
        <title>Flavobacterium sp., isolated from activated sludge.</title>
        <authorList>
            <person name="Ran Q."/>
        </authorList>
    </citation>
    <scope>NUCLEOTIDE SEQUENCE [LARGE SCALE GENOMIC DNA]</scope>
    <source>
        <strain evidence="1 2">HXWNR70</strain>
    </source>
</reference>